<evidence type="ECO:0000256" key="2">
    <source>
        <dbReference type="ARBA" id="ARBA00009045"/>
    </source>
</evidence>
<dbReference type="Pfam" id="PF01694">
    <property type="entry name" value="Rhomboid"/>
    <property type="match status" value="1"/>
</dbReference>
<sequence>MRPNIVSEAGLHTRLGQWWEGIPFLTSAVVIVCGTIYLVCLLVGYDSFVEICFLPSAIISRFQVYRIYTSVIFHGSLLHVMFNMLALVPLGSDLERIMGSVRLLHMIILLATSNAIFHLLIALVVAHNPFHSDQYLMNECAIGFSGILFSMIVIETSLSGVQSRSVFGIFNVPAKWYAWILLVVFQLLMTNVSLLGHLCGILSGFAYVYGLLNFFMPGTSFYSTIEASSWLSSCVRRPKFILCTGGNSSGYIPTYSSQNTTLSGLISGNLWRNLSSWMPQRETSAQSTQDNRFPGRGRTLNSERSQMVPFSNSDSSLQARLLDNSNPAHPSDMAAVGPENGRYMEEFTHASMIT</sequence>
<dbReference type="EMBL" id="JBBPBK010000002">
    <property type="protein sequence ID" value="KAK9290596.1"/>
    <property type="molecule type" value="Genomic_DNA"/>
</dbReference>
<keyword evidence="5 7" id="KW-0472">Membrane</keyword>
<name>A0AAP0SAC1_LIQFO</name>
<reference evidence="9 10" key="1">
    <citation type="journal article" date="2024" name="Plant J.">
        <title>Genome sequences and population genomics reveal climatic adaptation and genomic divergence between two closely related sweetgum species.</title>
        <authorList>
            <person name="Xu W.Q."/>
            <person name="Ren C.Q."/>
            <person name="Zhang X.Y."/>
            <person name="Comes H.P."/>
            <person name="Liu X.H."/>
            <person name="Li Y.G."/>
            <person name="Kettle C.J."/>
            <person name="Jalonen R."/>
            <person name="Gaisberger H."/>
            <person name="Ma Y.Z."/>
            <person name="Qiu Y.X."/>
        </authorList>
    </citation>
    <scope>NUCLEOTIDE SEQUENCE [LARGE SCALE GENOMIC DNA]</scope>
    <source>
        <strain evidence="9">Hangzhou</strain>
    </source>
</reference>
<comment type="subcellular location">
    <subcellularLocation>
        <location evidence="1">Membrane</location>
        <topology evidence="1">Multi-pass membrane protein</topology>
    </subcellularLocation>
</comment>
<feature type="compositionally biased region" description="Polar residues" evidence="6">
    <location>
        <begin position="281"/>
        <end position="291"/>
    </location>
</feature>
<dbReference type="Proteomes" id="UP001415857">
    <property type="component" value="Unassembled WGS sequence"/>
</dbReference>
<evidence type="ECO:0000256" key="1">
    <source>
        <dbReference type="ARBA" id="ARBA00004141"/>
    </source>
</evidence>
<protein>
    <recommendedName>
        <fullName evidence="8">Peptidase S54 rhomboid domain-containing protein</fullName>
    </recommendedName>
</protein>
<dbReference type="GO" id="GO:0004252">
    <property type="term" value="F:serine-type endopeptidase activity"/>
    <property type="evidence" value="ECO:0007669"/>
    <property type="project" value="InterPro"/>
</dbReference>
<comment type="similarity">
    <text evidence="2">Belongs to the peptidase S54 family.</text>
</comment>
<comment type="caution">
    <text evidence="9">The sequence shown here is derived from an EMBL/GenBank/DDBJ whole genome shotgun (WGS) entry which is preliminary data.</text>
</comment>
<evidence type="ECO:0000259" key="8">
    <source>
        <dbReference type="Pfam" id="PF01694"/>
    </source>
</evidence>
<evidence type="ECO:0000256" key="5">
    <source>
        <dbReference type="ARBA" id="ARBA00023136"/>
    </source>
</evidence>
<evidence type="ECO:0000256" key="6">
    <source>
        <dbReference type="SAM" id="MobiDB-lite"/>
    </source>
</evidence>
<feature type="region of interest" description="Disordered" evidence="6">
    <location>
        <begin position="281"/>
        <end position="310"/>
    </location>
</feature>
<feature type="transmembrane region" description="Helical" evidence="7">
    <location>
        <begin position="166"/>
        <end position="188"/>
    </location>
</feature>
<dbReference type="GO" id="GO:0016020">
    <property type="term" value="C:membrane"/>
    <property type="evidence" value="ECO:0007669"/>
    <property type="project" value="UniProtKB-SubCell"/>
</dbReference>
<evidence type="ECO:0000256" key="4">
    <source>
        <dbReference type="ARBA" id="ARBA00022989"/>
    </source>
</evidence>
<dbReference type="SUPFAM" id="SSF144091">
    <property type="entry name" value="Rhomboid-like"/>
    <property type="match status" value="1"/>
</dbReference>
<dbReference type="PANTHER" id="PTHR11009">
    <property type="entry name" value="DER1-LIKE PROTEIN, DERLIN"/>
    <property type="match status" value="1"/>
</dbReference>
<gene>
    <name evidence="9" type="ORF">L1049_008767</name>
</gene>
<keyword evidence="10" id="KW-1185">Reference proteome</keyword>
<proteinExistence type="inferred from homology"/>
<feature type="compositionally biased region" description="Polar residues" evidence="6">
    <location>
        <begin position="299"/>
        <end position="310"/>
    </location>
</feature>
<dbReference type="AlphaFoldDB" id="A0AAP0SAC1"/>
<feature type="transmembrane region" description="Helical" evidence="7">
    <location>
        <begin position="135"/>
        <end position="154"/>
    </location>
</feature>
<keyword evidence="3 7" id="KW-0812">Transmembrane</keyword>
<dbReference type="Gene3D" id="1.20.1540.10">
    <property type="entry name" value="Rhomboid-like"/>
    <property type="match status" value="1"/>
</dbReference>
<evidence type="ECO:0000256" key="3">
    <source>
        <dbReference type="ARBA" id="ARBA00022692"/>
    </source>
</evidence>
<accession>A0AAP0SAC1</accession>
<feature type="transmembrane region" description="Helical" evidence="7">
    <location>
        <begin position="65"/>
        <end position="91"/>
    </location>
</feature>
<evidence type="ECO:0000313" key="9">
    <source>
        <dbReference type="EMBL" id="KAK9290596.1"/>
    </source>
</evidence>
<dbReference type="FunFam" id="1.20.1540.10:FF:000008">
    <property type="entry name" value="RHOMBOID-like protein 13"/>
    <property type="match status" value="1"/>
</dbReference>
<feature type="transmembrane region" description="Helical" evidence="7">
    <location>
        <begin position="21"/>
        <end position="45"/>
    </location>
</feature>
<feature type="transmembrane region" description="Helical" evidence="7">
    <location>
        <begin position="103"/>
        <end position="123"/>
    </location>
</feature>
<feature type="domain" description="Peptidase S54 rhomboid" evidence="8">
    <location>
        <begin position="62"/>
        <end position="212"/>
    </location>
</feature>
<evidence type="ECO:0000256" key="7">
    <source>
        <dbReference type="SAM" id="Phobius"/>
    </source>
</evidence>
<dbReference type="InterPro" id="IPR022764">
    <property type="entry name" value="Peptidase_S54_rhomboid_dom"/>
</dbReference>
<evidence type="ECO:0000313" key="10">
    <source>
        <dbReference type="Proteomes" id="UP001415857"/>
    </source>
</evidence>
<organism evidence="9 10">
    <name type="scientific">Liquidambar formosana</name>
    <name type="common">Formosan gum</name>
    <dbReference type="NCBI Taxonomy" id="63359"/>
    <lineage>
        <taxon>Eukaryota</taxon>
        <taxon>Viridiplantae</taxon>
        <taxon>Streptophyta</taxon>
        <taxon>Embryophyta</taxon>
        <taxon>Tracheophyta</taxon>
        <taxon>Spermatophyta</taxon>
        <taxon>Magnoliopsida</taxon>
        <taxon>eudicotyledons</taxon>
        <taxon>Gunneridae</taxon>
        <taxon>Pentapetalae</taxon>
        <taxon>Saxifragales</taxon>
        <taxon>Altingiaceae</taxon>
        <taxon>Liquidambar</taxon>
    </lineage>
</organism>
<dbReference type="InterPro" id="IPR035952">
    <property type="entry name" value="Rhomboid-like_sf"/>
</dbReference>
<feature type="transmembrane region" description="Helical" evidence="7">
    <location>
        <begin position="194"/>
        <end position="215"/>
    </location>
</feature>
<keyword evidence="4 7" id="KW-1133">Transmembrane helix</keyword>